<dbReference type="RefSeq" id="WP_045106000.1">
    <property type="nucleotide sequence ID" value="NZ_LN681225.1"/>
</dbReference>
<protein>
    <recommendedName>
        <fullName evidence="4">Transmembrane protein</fullName>
    </recommendedName>
</protein>
<dbReference type="AlphaFoldDB" id="A0A0A8UPK8"/>
<dbReference type="KEGG" id="lha:LHA_1618"/>
<organism evidence="2 3">
    <name type="scientific">Legionella hackeliae</name>
    <dbReference type="NCBI Taxonomy" id="449"/>
    <lineage>
        <taxon>Bacteria</taxon>
        <taxon>Pseudomonadati</taxon>
        <taxon>Pseudomonadota</taxon>
        <taxon>Gammaproteobacteria</taxon>
        <taxon>Legionellales</taxon>
        <taxon>Legionellaceae</taxon>
        <taxon>Legionella</taxon>
    </lineage>
</organism>
<gene>
    <name evidence="2" type="ORF">LHA_1618</name>
</gene>
<feature type="transmembrane region" description="Helical" evidence="1">
    <location>
        <begin position="124"/>
        <end position="145"/>
    </location>
</feature>
<accession>A0A0A8UPK8</accession>
<dbReference type="Proteomes" id="UP000032803">
    <property type="component" value="Chromosome I"/>
</dbReference>
<evidence type="ECO:0008006" key="4">
    <source>
        <dbReference type="Google" id="ProtNLM"/>
    </source>
</evidence>
<evidence type="ECO:0000313" key="2">
    <source>
        <dbReference type="EMBL" id="CEK10658.1"/>
    </source>
</evidence>
<keyword evidence="1" id="KW-0472">Membrane</keyword>
<feature type="transmembrane region" description="Helical" evidence="1">
    <location>
        <begin position="67"/>
        <end position="90"/>
    </location>
</feature>
<dbReference type="STRING" id="449.LHA_1618"/>
<keyword evidence="3" id="KW-1185">Reference proteome</keyword>
<dbReference type="HOGENOM" id="CLU_1738251_0_0_6"/>
<sequence length="151" mass="17733">MEHSRFQQNSALFVLGIITLVLSIVLFVFSFYIVPFLFWDWVYDVPEFVSIWREWLKEEYNFTQMGASWLILLFFILPALLCGFVSYFASNYIDNRLLHMLPQKIESEKHEAVRRDLQETLIGIIKIFGAIVLVLVIVSMIQWLLSIPAIP</sequence>
<keyword evidence="1" id="KW-1133">Transmembrane helix</keyword>
<keyword evidence="1" id="KW-0812">Transmembrane</keyword>
<dbReference type="EMBL" id="LN681225">
    <property type="protein sequence ID" value="CEK10658.1"/>
    <property type="molecule type" value="Genomic_DNA"/>
</dbReference>
<dbReference type="PATRIC" id="fig|449.7.peg.2023"/>
<reference evidence="3" key="1">
    <citation type="submission" date="2014-09" db="EMBL/GenBank/DDBJ databases">
        <authorList>
            <person name="Gomez-Valero L."/>
        </authorList>
    </citation>
    <scope>NUCLEOTIDE SEQUENCE [LARGE SCALE GENOMIC DNA]</scope>
    <source>
        <strain evidence="3">ATCC35250</strain>
    </source>
</reference>
<name>A0A0A8UPK8_LEGHA</name>
<proteinExistence type="predicted"/>
<evidence type="ECO:0000313" key="3">
    <source>
        <dbReference type="Proteomes" id="UP000032803"/>
    </source>
</evidence>
<feature type="transmembrane region" description="Helical" evidence="1">
    <location>
        <begin position="12"/>
        <end position="38"/>
    </location>
</feature>
<evidence type="ECO:0000256" key="1">
    <source>
        <dbReference type="SAM" id="Phobius"/>
    </source>
</evidence>
<dbReference type="Gene3D" id="1.20.1070.10">
    <property type="entry name" value="Rhodopsin 7-helix transmembrane proteins"/>
    <property type="match status" value="1"/>
</dbReference>
<dbReference type="OrthoDB" id="5639325at2"/>